<feature type="domain" description="Histidine kinase/HSP90-like ATPase" evidence="2">
    <location>
        <begin position="187"/>
        <end position="295"/>
    </location>
</feature>
<dbReference type="EMBL" id="JACBZT010000001">
    <property type="protein sequence ID" value="NYJ08653.1"/>
    <property type="molecule type" value="Genomic_DNA"/>
</dbReference>
<organism evidence="4 5">
    <name type="scientific">Petropleomorpha daqingensis</name>
    <dbReference type="NCBI Taxonomy" id="2026353"/>
    <lineage>
        <taxon>Bacteria</taxon>
        <taxon>Bacillati</taxon>
        <taxon>Actinomycetota</taxon>
        <taxon>Actinomycetes</taxon>
        <taxon>Geodermatophilales</taxon>
        <taxon>Geodermatophilaceae</taxon>
        <taxon>Petropleomorpha</taxon>
    </lineage>
</organism>
<keyword evidence="1" id="KW-0418">Kinase</keyword>
<accession>A0A853CRX7</accession>
<dbReference type="InterPro" id="IPR036890">
    <property type="entry name" value="HATPase_C_sf"/>
</dbReference>
<dbReference type="PANTHER" id="PTHR35526:SF3">
    <property type="entry name" value="ANTI-SIGMA-F FACTOR RSBW"/>
    <property type="match status" value="1"/>
</dbReference>
<dbReference type="InterPro" id="IPR050267">
    <property type="entry name" value="Anti-sigma-factor_SerPK"/>
</dbReference>
<comment type="caution">
    <text evidence="4">The sequence shown here is derived from an EMBL/GenBank/DDBJ whole genome shotgun (WGS) entry which is preliminary data.</text>
</comment>
<dbReference type="PANTHER" id="PTHR35526">
    <property type="entry name" value="ANTI-SIGMA-F FACTOR RSBW-RELATED"/>
    <property type="match status" value="1"/>
</dbReference>
<name>A0A853CRX7_9ACTN</name>
<evidence type="ECO:0000259" key="3">
    <source>
        <dbReference type="Pfam" id="PF14417"/>
    </source>
</evidence>
<evidence type="ECO:0000259" key="2">
    <source>
        <dbReference type="Pfam" id="PF13581"/>
    </source>
</evidence>
<evidence type="ECO:0000313" key="5">
    <source>
        <dbReference type="Proteomes" id="UP000541969"/>
    </source>
</evidence>
<proteinExistence type="predicted"/>
<dbReference type="RefSeq" id="WP_179721407.1">
    <property type="nucleotide sequence ID" value="NZ_JACBZT010000001.1"/>
</dbReference>
<dbReference type="InterPro" id="IPR003594">
    <property type="entry name" value="HATPase_dom"/>
</dbReference>
<gene>
    <name evidence="4" type="ORF">GGQ55_004931</name>
</gene>
<reference evidence="4 5" key="1">
    <citation type="submission" date="2020-07" db="EMBL/GenBank/DDBJ databases">
        <title>Sequencing the genomes of 1000 actinobacteria strains.</title>
        <authorList>
            <person name="Klenk H.-P."/>
        </authorList>
    </citation>
    <scope>NUCLEOTIDE SEQUENCE [LARGE SCALE GENOMIC DNA]</scope>
    <source>
        <strain evidence="4 5">DSM 104001</strain>
    </source>
</reference>
<keyword evidence="1" id="KW-0723">Serine/threonine-protein kinase</keyword>
<protein>
    <submittedName>
        <fullName evidence="4">Anti-sigma regulatory factor (Ser/Thr protein kinase)</fullName>
    </submittedName>
</protein>
<dbReference type="Gene3D" id="3.30.565.10">
    <property type="entry name" value="Histidine kinase-like ATPase, C-terminal domain"/>
    <property type="match status" value="1"/>
</dbReference>
<dbReference type="InterPro" id="IPR047718">
    <property type="entry name" value="RsbA-like_anti_sig"/>
</dbReference>
<evidence type="ECO:0000256" key="1">
    <source>
        <dbReference type="ARBA" id="ARBA00022527"/>
    </source>
</evidence>
<sequence>MTVALPGFEHDALFYRDDAEFTCRVGGFVRAGVAGGEVVAVALPRPRLDQLRDALGGDATTVTWLDMAEIGANPARIIDVWTTTLRASLAAGRPLRGVGEPAYVGRRPAELVECTLHERLLGRAFGDGPAWRLVCPYDEQHLPPEVIAGARRTHAGPGTDAEHRAAFAAPLPPPSGAVLRGEFSAVDVPAVRRTVRHWAASLHLPADGVEALELASAELAANSVRHGGGSGSVAMWTEDGAAVLEFTDPGTIDEPLTGRLRPAAEDDGGHGLYLVNQLCDLVQLRSSPTGTTVRVLTWL</sequence>
<keyword evidence="5" id="KW-1185">Reference proteome</keyword>
<feature type="domain" description="MEDS" evidence="3">
    <location>
        <begin position="10"/>
        <end position="154"/>
    </location>
</feature>
<dbReference type="NCBIfam" id="NF041045">
    <property type="entry name" value="RsbA_anti_sig"/>
    <property type="match status" value="1"/>
</dbReference>
<dbReference type="Pfam" id="PF13581">
    <property type="entry name" value="HATPase_c_2"/>
    <property type="match status" value="1"/>
</dbReference>
<dbReference type="SUPFAM" id="SSF55874">
    <property type="entry name" value="ATPase domain of HSP90 chaperone/DNA topoisomerase II/histidine kinase"/>
    <property type="match status" value="1"/>
</dbReference>
<dbReference type="InterPro" id="IPR025847">
    <property type="entry name" value="MEDS_domain"/>
</dbReference>
<dbReference type="CDD" id="cd16936">
    <property type="entry name" value="HATPase_RsbW-like"/>
    <property type="match status" value="1"/>
</dbReference>
<dbReference type="GO" id="GO:0004674">
    <property type="term" value="F:protein serine/threonine kinase activity"/>
    <property type="evidence" value="ECO:0007669"/>
    <property type="project" value="UniProtKB-KW"/>
</dbReference>
<evidence type="ECO:0000313" key="4">
    <source>
        <dbReference type="EMBL" id="NYJ08653.1"/>
    </source>
</evidence>
<keyword evidence="1" id="KW-0808">Transferase</keyword>
<dbReference type="Proteomes" id="UP000541969">
    <property type="component" value="Unassembled WGS sequence"/>
</dbReference>
<dbReference type="Pfam" id="PF14417">
    <property type="entry name" value="MEDS"/>
    <property type="match status" value="1"/>
</dbReference>
<dbReference type="AlphaFoldDB" id="A0A853CRX7"/>